<dbReference type="HOGENOM" id="CLU_3216466_0_0_9"/>
<comment type="caution">
    <text evidence="2">The sequence shown here is derived from an EMBL/GenBank/DDBJ whole genome shotgun (WGS) entry which is preliminary data.</text>
</comment>
<keyword evidence="1" id="KW-1133">Transmembrane helix</keyword>
<organism evidence="2 3">
    <name type="scientific">Eubacterium ventriosum ATCC 27560</name>
    <dbReference type="NCBI Taxonomy" id="411463"/>
    <lineage>
        <taxon>Bacteria</taxon>
        <taxon>Bacillati</taxon>
        <taxon>Bacillota</taxon>
        <taxon>Clostridia</taxon>
        <taxon>Eubacteriales</taxon>
        <taxon>Eubacteriaceae</taxon>
        <taxon>Eubacterium</taxon>
    </lineage>
</organism>
<accession>A5ZA55</accession>
<reference evidence="2 3" key="1">
    <citation type="submission" date="2007-03" db="EMBL/GenBank/DDBJ databases">
        <authorList>
            <person name="Fulton L."/>
            <person name="Clifton S."/>
            <person name="Fulton B."/>
            <person name="Xu J."/>
            <person name="Minx P."/>
            <person name="Pepin K.H."/>
            <person name="Johnson M."/>
            <person name="Thiruvilangam P."/>
            <person name="Bhonagiri V."/>
            <person name="Nash W.E."/>
            <person name="Mardis E.R."/>
            <person name="Wilson R.K."/>
        </authorList>
    </citation>
    <scope>NUCLEOTIDE SEQUENCE [LARGE SCALE GENOMIC DNA]</scope>
    <source>
        <strain evidence="2 3">ATCC 27560</strain>
    </source>
</reference>
<protein>
    <submittedName>
        <fullName evidence="2">Uncharacterized protein</fullName>
    </submittedName>
</protein>
<name>A5ZA55_9FIRM</name>
<dbReference type="EMBL" id="AAVL02000038">
    <property type="protein sequence ID" value="EDM49956.1"/>
    <property type="molecule type" value="Genomic_DNA"/>
</dbReference>
<proteinExistence type="predicted"/>
<dbReference type="AlphaFoldDB" id="A5ZA55"/>
<keyword evidence="1" id="KW-0812">Transmembrane</keyword>
<evidence type="ECO:0000313" key="2">
    <source>
        <dbReference type="EMBL" id="EDM49956.1"/>
    </source>
</evidence>
<evidence type="ECO:0000256" key="1">
    <source>
        <dbReference type="SAM" id="Phobius"/>
    </source>
</evidence>
<evidence type="ECO:0000313" key="3">
    <source>
        <dbReference type="Proteomes" id="UP000006000"/>
    </source>
</evidence>
<keyword evidence="1" id="KW-0472">Membrane</keyword>
<reference evidence="2 3" key="2">
    <citation type="submission" date="2007-04" db="EMBL/GenBank/DDBJ databases">
        <title>Draft genome sequence of Eubacterium ventriosum (ATCC 27560).</title>
        <authorList>
            <person name="Sudarsanam P."/>
            <person name="Ley R."/>
            <person name="Guruge J."/>
            <person name="Turnbaugh P.J."/>
            <person name="Mahowald M."/>
            <person name="Liep D."/>
            <person name="Gordon J."/>
        </authorList>
    </citation>
    <scope>NUCLEOTIDE SEQUENCE [LARGE SCALE GENOMIC DNA]</scope>
    <source>
        <strain evidence="2 3">ATCC 27560</strain>
    </source>
</reference>
<dbReference type="Proteomes" id="UP000006000">
    <property type="component" value="Unassembled WGS sequence"/>
</dbReference>
<feature type="transmembrane region" description="Helical" evidence="1">
    <location>
        <begin position="21"/>
        <end position="39"/>
    </location>
</feature>
<dbReference type="STRING" id="411463.EUBVEN_02602"/>
<sequence length="44" mass="5359">MEQKKVEKNYKILEKIQNKNTDYIYIYINFATIICYDVFNDMGC</sequence>
<gene>
    <name evidence="2" type="ORF">EUBVEN_02602</name>
</gene>